<protein>
    <recommendedName>
        <fullName evidence="6">SGNH hydrolase-type esterase domain-containing protein</fullName>
    </recommendedName>
</protein>
<dbReference type="Pfam" id="PF13472">
    <property type="entry name" value="Lipase_GDSL_2"/>
    <property type="match status" value="1"/>
</dbReference>
<dbReference type="InterPro" id="IPR051532">
    <property type="entry name" value="Ester_Hydrolysis_Enzymes"/>
</dbReference>
<dbReference type="SUPFAM" id="SSF52266">
    <property type="entry name" value="SGNH hydrolase"/>
    <property type="match status" value="1"/>
</dbReference>
<dbReference type="EMBL" id="ACEO02000004">
    <property type="protein sequence ID" value="EFC52487.1"/>
    <property type="molecule type" value="Genomic_DNA"/>
</dbReference>
<dbReference type="Pfam" id="PF22753">
    <property type="entry name" value="Ape1_N"/>
    <property type="match status" value="1"/>
</dbReference>
<evidence type="ECO:0000256" key="1">
    <source>
        <dbReference type="SAM" id="SignalP"/>
    </source>
</evidence>
<feature type="domain" description="Peptidoglycan O-acetylesterase N-terminal" evidence="3">
    <location>
        <begin position="81"/>
        <end position="185"/>
    </location>
</feature>
<sequence length="370" mass="40799">MKFNKTLLLTLLALPITACATNDGLLSNYGSNHPAWLNKLQQLNHTSDGKFRIIQVGDSHTAGDYFTDRLRRRLQQQWGNGGIGWVYPNTVKGQRMATVRYNGSGWNTISSRKSYSDFSFGGIEARADGGSVTLSAADGSMDMQQISIFGKPVWSEQTLTVNGREIPATQNGWQLLHTNASLPMTLSSSMPWQIGFINIERPGRGVTVSAMGINGAQLSQWSKWRPGMWEDLAQTKADLIILAYGTNEAFSGNLDISSTERTWRNYIRQIKNTLPNAGILILGAPESLKTAYGSCGNRPVLLSEVQQMQQRVARDEKIMFWSWQDAMGGACSMKSWMAQGLAAKDGVHFSAQGYETAADKLADSLIRFAQ</sequence>
<proteinExistence type="predicted"/>
<keyword evidence="1" id="KW-0732">Signal</keyword>
<dbReference type="CDD" id="cd01825">
    <property type="entry name" value="SGNH_hydrolase_peri1"/>
    <property type="match status" value="1"/>
</dbReference>
<dbReference type="InterPro" id="IPR013830">
    <property type="entry name" value="SGNH_hydro"/>
</dbReference>
<comment type="caution">
    <text evidence="4">The sequence shown here is derived from an EMBL/GenBank/DDBJ whole genome shotgun (WGS) entry which is preliminary data.</text>
</comment>
<feature type="chain" id="PRO_5040877303" description="SGNH hydrolase-type esterase domain-containing protein" evidence="1">
    <location>
        <begin position="21"/>
        <end position="370"/>
    </location>
</feature>
<dbReference type="PANTHER" id="PTHR30383">
    <property type="entry name" value="THIOESTERASE 1/PROTEASE 1/LYSOPHOSPHOLIPASE L1"/>
    <property type="match status" value="1"/>
</dbReference>
<evidence type="ECO:0000259" key="3">
    <source>
        <dbReference type="Pfam" id="PF22753"/>
    </source>
</evidence>
<dbReference type="PANTHER" id="PTHR30383:SF29">
    <property type="entry name" value="SGNH HYDROLASE-TYPE ESTERASE DOMAIN-CONTAINING PROTEIN"/>
    <property type="match status" value="1"/>
</dbReference>
<evidence type="ECO:0000313" key="5">
    <source>
        <dbReference type="Proteomes" id="UP000004621"/>
    </source>
</evidence>
<evidence type="ECO:0008006" key="6">
    <source>
        <dbReference type="Google" id="ProtNLM"/>
    </source>
</evidence>
<dbReference type="GO" id="GO:0016788">
    <property type="term" value="F:hydrolase activity, acting on ester bonds"/>
    <property type="evidence" value="ECO:0007669"/>
    <property type="project" value="UniProtKB-ARBA"/>
</dbReference>
<dbReference type="Proteomes" id="UP000004621">
    <property type="component" value="Unassembled WGS sequence"/>
</dbReference>
<dbReference type="InterPro" id="IPR055041">
    <property type="entry name" value="Ape1_N"/>
</dbReference>
<name>A0A9W5IRG5_NEISU</name>
<feature type="signal peptide" evidence="1">
    <location>
        <begin position="1"/>
        <end position="20"/>
    </location>
</feature>
<feature type="domain" description="SGNH hydrolase-type esterase" evidence="2">
    <location>
        <begin position="206"/>
        <end position="355"/>
    </location>
</feature>
<dbReference type="AlphaFoldDB" id="A0A9W5IRG5"/>
<gene>
    <name evidence="4" type="ORF">NEISUBOT_04234</name>
</gene>
<evidence type="ECO:0000259" key="2">
    <source>
        <dbReference type="Pfam" id="PF13472"/>
    </source>
</evidence>
<dbReference type="RefSeq" id="WP_004519876.1">
    <property type="nucleotide sequence ID" value="NZ_ACEO02000004.1"/>
</dbReference>
<dbReference type="InterPro" id="IPR036514">
    <property type="entry name" value="SGNH_hydro_sf"/>
</dbReference>
<reference evidence="4 5" key="1">
    <citation type="submission" date="2010-01" db="EMBL/GenBank/DDBJ databases">
        <authorList>
            <person name="Weinstock G."/>
            <person name="Sodergren E."/>
            <person name="Clifton S."/>
            <person name="Fulton L."/>
            <person name="Fulton B."/>
            <person name="Courtney L."/>
            <person name="Fronick C."/>
            <person name="Harrison M."/>
            <person name="Strong C."/>
            <person name="Farmer C."/>
            <person name="Delahaunty K."/>
            <person name="Markovic C."/>
            <person name="Hall O."/>
            <person name="Minx P."/>
            <person name="Tomlinson C."/>
            <person name="Mitreva M."/>
            <person name="Nelson J."/>
            <person name="Hou S."/>
            <person name="Wollam A."/>
            <person name="Pepin K.H."/>
            <person name="Johnson M."/>
            <person name="Bhonagiri V."/>
            <person name="Nash W.E."/>
            <person name="Warren W."/>
            <person name="Chinwalla A."/>
            <person name="Mardis E.R."/>
            <person name="Wilson R.K."/>
        </authorList>
    </citation>
    <scope>NUCLEOTIDE SEQUENCE [LARGE SCALE GENOMIC DNA]</scope>
    <source>
        <strain evidence="4 5">NJ9703</strain>
    </source>
</reference>
<organism evidence="4 5">
    <name type="scientific">Neisseria subflava NJ9703</name>
    <dbReference type="NCBI Taxonomy" id="546268"/>
    <lineage>
        <taxon>Bacteria</taxon>
        <taxon>Pseudomonadati</taxon>
        <taxon>Pseudomonadota</taxon>
        <taxon>Betaproteobacteria</taxon>
        <taxon>Neisseriales</taxon>
        <taxon>Neisseriaceae</taxon>
        <taxon>Neisseria</taxon>
    </lineage>
</organism>
<accession>A0A9W5IRG5</accession>
<evidence type="ECO:0000313" key="4">
    <source>
        <dbReference type="EMBL" id="EFC52487.1"/>
    </source>
</evidence>
<dbReference type="Gene3D" id="2.60.120.1360">
    <property type="match status" value="1"/>
</dbReference>
<dbReference type="Gene3D" id="3.40.50.1110">
    <property type="entry name" value="SGNH hydrolase"/>
    <property type="match status" value="1"/>
</dbReference>